<evidence type="ECO:0000313" key="3">
    <source>
        <dbReference type="Proteomes" id="UP000024001"/>
    </source>
</evidence>
<evidence type="ECO:0000256" key="1">
    <source>
        <dbReference type="SAM" id="MobiDB-lite"/>
    </source>
</evidence>
<reference evidence="2 3" key="1">
    <citation type="submission" date="2014-03" db="EMBL/GenBank/DDBJ databases">
        <title>Draft Genome Sequences of 13 Willow Endophytes.</title>
        <authorList>
            <person name="Gan H.Y."/>
            <person name="Gan H.M."/>
            <person name="Savka M.A."/>
            <person name="Hudson A.O."/>
        </authorList>
    </citation>
    <scope>NUCLEOTIDE SEQUENCE [LARGE SCALE GENOMIC DNA]</scope>
    <source>
        <strain evidence="2 3">RIT293</strain>
    </source>
</reference>
<feature type="region of interest" description="Disordered" evidence="1">
    <location>
        <begin position="263"/>
        <end position="283"/>
    </location>
</feature>
<gene>
    <name evidence="2" type="ORF">BW34_01966</name>
</gene>
<comment type="caution">
    <text evidence="2">The sequence shown here is derived from an EMBL/GenBank/DDBJ whole genome shotgun (WGS) entry which is preliminary data.</text>
</comment>
<keyword evidence="3" id="KW-1185">Reference proteome</keyword>
<proteinExistence type="predicted"/>
<dbReference type="CDD" id="cd09117">
    <property type="entry name" value="PLDc_Bfil_DEXD_like"/>
    <property type="match status" value="1"/>
</dbReference>
<evidence type="ECO:0000313" key="2">
    <source>
        <dbReference type="EMBL" id="EZP26765.1"/>
    </source>
</evidence>
<dbReference type="AlphaFoldDB" id="A0A031FT25"/>
<organism evidence="2 3">
    <name type="scientific">Microbacterium oleivorans</name>
    <dbReference type="NCBI Taxonomy" id="273677"/>
    <lineage>
        <taxon>Bacteria</taxon>
        <taxon>Bacillati</taxon>
        <taxon>Actinomycetota</taxon>
        <taxon>Actinomycetes</taxon>
        <taxon>Micrococcales</taxon>
        <taxon>Microbacteriaceae</taxon>
        <taxon>Microbacterium</taxon>
    </lineage>
</organism>
<dbReference type="Gene3D" id="3.30.870.10">
    <property type="entry name" value="Endonuclease Chain A"/>
    <property type="match status" value="1"/>
</dbReference>
<dbReference type="eggNOG" id="COG3886">
    <property type="taxonomic scope" value="Bacteria"/>
</dbReference>
<sequence>MQQVLQNRVVRQGRRDAPTSTPRSRPLLRRPLAWMVLCACADSGLHPSCTLATVDLRFVGQPEVGYRNALDFVVTNLDDPHLTDLTIATAWVHSAGVRLLKPALDRFRARGGRSTLICGLSRGGATVEGLQAGLDSFDQVFVAFDPSGRTVHAKMYLLSGPQDAALLVGSQNLSRSGLVMNHEAGLAFTGAATAGVILDAKGYLDRLVADRALARELDHRLLATLVESDQISFAIPTPTEDAPALIANPQLPVFERSTRSFRGASVPRPQAGRTGTHRPGELPTTVAGETVVARWFKLLPRADAQRLIGSNPTNTMTLTRAGHPIDKTTWFRNELFGNESWAPVPQSARHERAAIVFEVDGLGPRFAEEMFVEHNLRHDSMQNNRVTSIRWGSETRELLRNVYDLTGYVVTIEQFADQTFRLSFSQLEIGPFVSLPSGSRL</sequence>
<dbReference type="EMBL" id="JFYO01000006">
    <property type="protein sequence ID" value="EZP26765.1"/>
    <property type="molecule type" value="Genomic_DNA"/>
</dbReference>
<dbReference type="Proteomes" id="UP000024001">
    <property type="component" value="Unassembled WGS sequence"/>
</dbReference>
<feature type="region of interest" description="Disordered" evidence="1">
    <location>
        <begin position="1"/>
        <end position="24"/>
    </location>
</feature>
<protein>
    <submittedName>
        <fullName evidence="2">Putative HKD family nuclease</fullName>
    </submittedName>
</protein>
<name>A0A031FT25_9MICO</name>
<accession>A0A031FT25</accession>